<comment type="cofactor">
    <cofactor evidence="1 8">
        <name>FMN</name>
        <dbReference type="ChEBI" id="CHEBI:58210"/>
    </cofactor>
</comment>
<dbReference type="Gene3D" id="3.40.109.10">
    <property type="entry name" value="NADH Oxidase"/>
    <property type="match status" value="1"/>
</dbReference>
<gene>
    <name evidence="10" type="ORF">BXT84_11255</name>
</gene>
<dbReference type="InterPro" id="IPR052530">
    <property type="entry name" value="NAD(P)H_nitroreductase"/>
</dbReference>
<evidence type="ECO:0000256" key="7">
    <source>
        <dbReference type="ARBA" id="ARBA00023027"/>
    </source>
</evidence>
<evidence type="ECO:0000256" key="8">
    <source>
        <dbReference type="PIRNR" id="PIRNR000232"/>
    </source>
</evidence>
<sequence length="187" mass="20917">MELMEGLLTRRTIHLFRPGPVPQAVIEAMLEAAVQAPNHHMTQPWRFVVLQGDSLAQLARIRYHVAWHKAVSQNRPDPERLAMKAQNDYMAVPVIIGVIQQLASDPHRQEEDYAAVSCATYGMLLAAWSFGVGTHWATGGITQAQDARALLQVQDHERITGFIRVGYPATVPEVPRDPATHRTLWLS</sequence>
<accession>A0ABN5H2Z9</accession>
<dbReference type="Proteomes" id="UP000325292">
    <property type="component" value="Chromosome"/>
</dbReference>
<keyword evidence="5 8" id="KW-0521">NADP</keyword>
<dbReference type="InterPro" id="IPR029479">
    <property type="entry name" value="Nitroreductase"/>
</dbReference>
<dbReference type="InterPro" id="IPR000415">
    <property type="entry name" value="Nitroreductase-like"/>
</dbReference>
<evidence type="ECO:0000256" key="1">
    <source>
        <dbReference type="ARBA" id="ARBA00001917"/>
    </source>
</evidence>
<dbReference type="EC" id="1.-.-.-" evidence="8"/>
<dbReference type="EMBL" id="CP019454">
    <property type="protein sequence ID" value="AUW94446.1"/>
    <property type="molecule type" value="Genomic_DNA"/>
</dbReference>
<keyword evidence="11" id="KW-1185">Reference proteome</keyword>
<proteinExistence type="inferred from homology"/>
<dbReference type="PANTHER" id="PTHR43821">
    <property type="entry name" value="NAD(P)H NITROREDUCTASE YDJA-RELATED"/>
    <property type="match status" value="1"/>
</dbReference>
<evidence type="ECO:0000256" key="6">
    <source>
        <dbReference type="ARBA" id="ARBA00023002"/>
    </source>
</evidence>
<dbReference type="PANTHER" id="PTHR43821:SF1">
    <property type="entry name" value="NAD(P)H NITROREDUCTASE YDJA-RELATED"/>
    <property type="match status" value="1"/>
</dbReference>
<reference evidence="10 11" key="1">
    <citation type="journal article" date="2019" name="Sci. Rep.">
        <title>Sulfobacillus thermotolerans: new insights into resistance and metabolic capacities of acidophilic chemolithotrophs.</title>
        <authorList>
            <person name="Panyushkina A.E."/>
            <person name="Babenko V.V."/>
            <person name="Nikitina A.S."/>
            <person name="Selezneva O.V."/>
            <person name="Tsaplina I.A."/>
            <person name="Letarova M.A."/>
            <person name="Kostryukova E.S."/>
            <person name="Letarov A.V."/>
        </authorList>
    </citation>
    <scope>NUCLEOTIDE SEQUENCE [LARGE SCALE GENOMIC DNA]</scope>
    <source>
        <strain evidence="10 11">Kr1</strain>
    </source>
</reference>
<dbReference type="Pfam" id="PF00881">
    <property type="entry name" value="Nitroreductase"/>
    <property type="match status" value="1"/>
</dbReference>
<name>A0ABN5H2Z9_9FIRM</name>
<evidence type="ECO:0000256" key="3">
    <source>
        <dbReference type="ARBA" id="ARBA00022630"/>
    </source>
</evidence>
<keyword evidence="7 8" id="KW-0520">NAD</keyword>
<evidence type="ECO:0000256" key="4">
    <source>
        <dbReference type="ARBA" id="ARBA00022643"/>
    </source>
</evidence>
<keyword evidence="6 8" id="KW-0560">Oxidoreductase</keyword>
<dbReference type="PIRSF" id="PIRSF000232">
    <property type="entry name" value="YdjA"/>
    <property type="match status" value="1"/>
</dbReference>
<keyword evidence="4 8" id="KW-0288">FMN</keyword>
<feature type="domain" description="Nitroreductase" evidence="9">
    <location>
        <begin position="8"/>
        <end position="167"/>
    </location>
</feature>
<evidence type="ECO:0000313" key="10">
    <source>
        <dbReference type="EMBL" id="AUW94446.1"/>
    </source>
</evidence>
<organism evidence="10 11">
    <name type="scientific">Sulfobacillus thermotolerans</name>
    <dbReference type="NCBI Taxonomy" id="338644"/>
    <lineage>
        <taxon>Bacteria</taxon>
        <taxon>Bacillati</taxon>
        <taxon>Bacillota</taxon>
        <taxon>Clostridia</taxon>
        <taxon>Eubacteriales</taxon>
        <taxon>Clostridiales Family XVII. Incertae Sedis</taxon>
        <taxon>Sulfobacillus</taxon>
    </lineage>
</organism>
<dbReference type="CDD" id="cd02135">
    <property type="entry name" value="YdjA-like"/>
    <property type="match status" value="1"/>
</dbReference>
<dbReference type="SUPFAM" id="SSF55469">
    <property type="entry name" value="FMN-dependent nitroreductase-like"/>
    <property type="match status" value="1"/>
</dbReference>
<dbReference type="InterPro" id="IPR026021">
    <property type="entry name" value="YdjA-like"/>
</dbReference>
<comment type="similarity">
    <text evidence="2 8">Belongs to the nitroreductase family.</text>
</comment>
<protein>
    <recommendedName>
        <fullName evidence="8">Putative NAD(P)H nitroreductase</fullName>
        <ecNumber evidence="8">1.-.-.-</ecNumber>
    </recommendedName>
</protein>
<evidence type="ECO:0000256" key="5">
    <source>
        <dbReference type="ARBA" id="ARBA00022857"/>
    </source>
</evidence>
<evidence type="ECO:0000256" key="2">
    <source>
        <dbReference type="ARBA" id="ARBA00007118"/>
    </source>
</evidence>
<keyword evidence="3 8" id="KW-0285">Flavoprotein</keyword>
<evidence type="ECO:0000313" key="11">
    <source>
        <dbReference type="Proteomes" id="UP000325292"/>
    </source>
</evidence>
<evidence type="ECO:0000259" key="9">
    <source>
        <dbReference type="Pfam" id="PF00881"/>
    </source>
</evidence>
<dbReference type="RefSeq" id="WP_103376362.1">
    <property type="nucleotide sequence ID" value="NZ_CP133983.1"/>
</dbReference>